<keyword evidence="5" id="KW-0496">Mitochondrion</keyword>
<evidence type="ECO:0000256" key="5">
    <source>
        <dbReference type="ARBA" id="ARBA00023128"/>
    </source>
</evidence>
<evidence type="ECO:0000256" key="1">
    <source>
        <dbReference type="ARBA" id="ARBA00004173"/>
    </source>
</evidence>
<dbReference type="EMBL" id="KN881648">
    <property type="protein sequence ID" value="KIY51779.1"/>
    <property type="molecule type" value="Genomic_DNA"/>
</dbReference>
<dbReference type="GO" id="GO:0005762">
    <property type="term" value="C:mitochondrial large ribosomal subunit"/>
    <property type="evidence" value="ECO:0007669"/>
    <property type="project" value="InterPro"/>
</dbReference>
<comment type="similarity">
    <text evidence="2">Belongs to the mitochondrion-specific ribosomal protein mL41 family.</text>
</comment>
<reference evidence="7 8" key="1">
    <citation type="journal article" date="2015" name="Fungal Genet. Biol.">
        <title>Evolution of novel wood decay mechanisms in Agaricales revealed by the genome sequences of Fistulina hepatica and Cylindrobasidium torrendii.</title>
        <authorList>
            <person name="Floudas D."/>
            <person name="Held B.W."/>
            <person name="Riley R."/>
            <person name="Nagy L.G."/>
            <person name="Koehler G."/>
            <person name="Ransdell A.S."/>
            <person name="Younus H."/>
            <person name="Chow J."/>
            <person name="Chiniquy J."/>
            <person name="Lipzen A."/>
            <person name="Tritt A."/>
            <person name="Sun H."/>
            <person name="Haridas S."/>
            <person name="LaButti K."/>
            <person name="Ohm R.A."/>
            <person name="Kues U."/>
            <person name="Blanchette R.A."/>
            <person name="Grigoriev I.V."/>
            <person name="Minto R.E."/>
            <person name="Hibbett D.S."/>
        </authorList>
    </citation>
    <scope>NUCLEOTIDE SEQUENCE [LARGE SCALE GENOMIC DNA]</scope>
    <source>
        <strain evidence="7 8">ATCC 64428</strain>
    </source>
</reference>
<dbReference type="OrthoDB" id="408933at2759"/>
<keyword evidence="8" id="KW-1185">Reference proteome</keyword>
<dbReference type="GO" id="GO:0003735">
    <property type="term" value="F:structural constituent of ribosome"/>
    <property type="evidence" value="ECO:0007669"/>
    <property type="project" value="InterPro"/>
</dbReference>
<keyword evidence="6" id="KW-0687">Ribonucleoprotein</keyword>
<comment type="subcellular location">
    <subcellularLocation>
        <location evidence="1">Mitochondrion</location>
    </subcellularLocation>
</comment>
<accession>A0A0D7AJ49</accession>
<dbReference type="PANTHER" id="PTHR21338">
    <property type="entry name" value="MITOCHONDRIAL RIBOSOMAL PROTEIN L41"/>
    <property type="match status" value="1"/>
</dbReference>
<dbReference type="GO" id="GO:0006412">
    <property type="term" value="P:translation"/>
    <property type="evidence" value="ECO:0007669"/>
    <property type="project" value="TreeGrafter"/>
</dbReference>
<evidence type="ECO:0000256" key="6">
    <source>
        <dbReference type="ARBA" id="ARBA00023274"/>
    </source>
</evidence>
<dbReference type="Proteomes" id="UP000054144">
    <property type="component" value="Unassembled WGS sequence"/>
</dbReference>
<name>A0A0D7AJ49_9AGAR</name>
<dbReference type="PANTHER" id="PTHR21338:SF0">
    <property type="entry name" value="LARGE RIBOSOMAL SUBUNIT PROTEIN ML41"/>
    <property type="match status" value="1"/>
</dbReference>
<organism evidence="7 8">
    <name type="scientific">Fistulina hepatica ATCC 64428</name>
    <dbReference type="NCBI Taxonomy" id="1128425"/>
    <lineage>
        <taxon>Eukaryota</taxon>
        <taxon>Fungi</taxon>
        <taxon>Dikarya</taxon>
        <taxon>Basidiomycota</taxon>
        <taxon>Agaricomycotina</taxon>
        <taxon>Agaricomycetes</taxon>
        <taxon>Agaricomycetidae</taxon>
        <taxon>Agaricales</taxon>
        <taxon>Fistulinaceae</taxon>
        <taxon>Fistulina</taxon>
    </lineage>
</organism>
<evidence type="ECO:0000256" key="3">
    <source>
        <dbReference type="ARBA" id="ARBA00022946"/>
    </source>
</evidence>
<keyword evidence="3" id="KW-0809">Transit peptide</keyword>
<dbReference type="Pfam" id="PF09809">
    <property type="entry name" value="MRP-L27"/>
    <property type="match status" value="1"/>
</dbReference>
<protein>
    <submittedName>
        <fullName evidence="7">Uncharacterized protein</fullName>
    </submittedName>
</protein>
<keyword evidence="4" id="KW-0689">Ribosomal protein</keyword>
<gene>
    <name evidence="7" type="ORF">FISHEDRAFT_16169</name>
</gene>
<dbReference type="AlphaFoldDB" id="A0A0D7AJ49"/>
<evidence type="ECO:0000256" key="4">
    <source>
        <dbReference type="ARBA" id="ARBA00022980"/>
    </source>
</evidence>
<proteinExistence type="inferred from homology"/>
<sequence length="118" mass="13277">MFPTAARLSKASRLPLTAKMANKDYYKGNRQAFLPGGHRTGAPGRHVVKGKSKYQLDDEKVRVFVAPPIETIINSPLKPYVADNVRLTKQEVNAVWGKFRSPRGLTPSLFLERSREIK</sequence>
<evidence type="ECO:0000313" key="7">
    <source>
        <dbReference type="EMBL" id="KIY51779.1"/>
    </source>
</evidence>
<evidence type="ECO:0000256" key="2">
    <source>
        <dbReference type="ARBA" id="ARBA00010152"/>
    </source>
</evidence>
<evidence type="ECO:0000313" key="8">
    <source>
        <dbReference type="Proteomes" id="UP000054144"/>
    </source>
</evidence>
<dbReference type="InterPro" id="IPR019189">
    <property type="entry name" value="Ribosomal_mL41"/>
</dbReference>
<feature type="non-terminal residue" evidence="7">
    <location>
        <position position="118"/>
    </location>
</feature>